<feature type="non-terminal residue" evidence="1">
    <location>
        <position position="51"/>
    </location>
</feature>
<feature type="non-terminal residue" evidence="1">
    <location>
        <position position="1"/>
    </location>
</feature>
<evidence type="ECO:0000313" key="2">
    <source>
        <dbReference type="Proteomes" id="UP000823775"/>
    </source>
</evidence>
<sequence length="51" mass="5905">GQVVNFTIKTFNDFLGTPVVDRSMDFILLEKPPYCDILYTLRGEHSSARWI</sequence>
<evidence type="ECO:0000313" key="1">
    <source>
        <dbReference type="EMBL" id="MCD9639435.1"/>
    </source>
</evidence>
<dbReference type="EMBL" id="JACEIK010002910">
    <property type="protein sequence ID" value="MCD9639435.1"/>
    <property type="molecule type" value="Genomic_DNA"/>
</dbReference>
<comment type="caution">
    <text evidence="1">The sequence shown here is derived from an EMBL/GenBank/DDBJ whole genome shotgun (WGS) entry which is preliminary data.</text>
</comment>
<accession>A0ABS8V027</accession>
<dbReference type="Proteomes" id="UP000823775">
    <property type="component" value="Unassembled WGS sequence"/>
</dbReference>
<protein>
    <submittedName>
        <fullName evidence="1">Uncharacterized protein</fullName>
    </submittedName>
</protein>
<proteinExistence type="predicted"/>
<organism evidence="1 2">
    <name type="scientific">Datura stramonium</name>
    <name type="common">Jimsonweed</name>
    <name type="synonym">Common thornapple</name>
    <dbReference type="NCBI Taxonomy" id="4076"/>
    <lineage>
        <taxon>Eukaryota</taxon>
        <taxon>Viridiplantae</taxon>
        <taxon>Streptophyta</taxon>
        <taxon>Embryophyta</taxon>
        <taxon>Tracheophyta</taxon>
        <taxon>Spermatophyta</taxon>
        <taxon>Magnoliopsida</taxon>
        <taxon>eudicotyledons</taxon>
        <taxon>Gunneridae</taxon>
        <taxon>Pentapetalae</taxon>
        <taxon>asterids</taxon>
        <taxon>lamiids</taxon>
        <taxon>Solanales</taxon>
        <taxon>Solanaceae</taxon>
        <taxon>Solanoideae</taxon>
        <taxon>Datureae</taxon>
        <taxon>Datura</taxon>
    </lineage>
</organism>
<keyword evidence="2" id="KW-1185">Reference proteome</keyword>
<reference evidence="1 2" key="1">
    <citation type="journal article" date="2021" name="BMC Genomics">
        <title>Datura genome reveals duplications of psychoactive alkaloid biosynthetic genes and high mutation rate following tissue culture.</title>
        <authorList>
            <person name="Rajewski A."/>
            <person name="Carter-House D."/>
            <person name="Stajich J."/>
            <person name="Litt A."/>
        </authorList>
    </citation>
    <scope>NUCLEOTIDE SEQUENCE [LARGE SCALE GENOMIC DNA]</scope>
    <source>
        <strain evidence="1">AR-01</strain>
    </source>
</reference>
<name>A0ABS8V027_DATST</name>
<gene>
    <name evidence="1" type="ORF">HAX54_023986</name>
</gene>